<dbReference type="GO" id="GO:0006753">
    <property type="term" value="P:nucleoside phosphate metabolic process"/>
    <property type="evidence" value="ECO:0007669"/>
    <property type="project" value="TreeGrafter"/>
</dbReference>
<dbReference type="CDD" id="cd03424">
    <property type="entry name" value="NUDIX_ADPRase_Nudt5_UGPPase_Nudt14"/>
    <property type="match status" value="1"/>
</dbReference>
<dbReference type="PANTHER" id="PTHR11839:SF18">
    <property type="entry name" value="NUDIX HYDROLASE DOMAIN-CONTAINING PROTEIN"/>
    <property type="match status" value="1"/>
</dbReference>
<proteinExistence type="predicted"/>
<dbReference type="GO" id="GO:0019693">
    <property type="term" value="P:ribose phosphate metabolic process"/>
    <property type="evidence" value="ECO:0007669"/>
    <property type="project" value="TreeGrafter"/>
</dbReference>
<comment type="cofactor">
    <cofactor evidence="1">
        <name>Mg(2+)</name>
        <dbReference type="ChEBI" id="CHEBI:18420"/>
    </cofactor>
</comment>
<dbReference type="InterPro" id="IPR015797">
    <property type="entry name" value="NUDIX_hydrolase-like_dom_sf"/>
</dbReference>
<dbReference type="PROSITE" id="PS51462">
    <property type="entry name" value="NUDIX"/>
    <property type="match status" value="1"/>
</dbReference>
<dbReference type="EMBL" id="JAEPQZ010000009">
    <property type="protein sequence ID" value="KAG2177336.1"/>
    <property type="molecule type" value="Genomic_DNA"/>
</dbReference>
<keyword evidence="2" id="KW-0378">Hydrolase</keyword>
<dbReference type="OrthoDB" id="10249920at2759"/>
<gene>
    <name evidence="4" type="ORF">INT43_007993</name>
</gene>
<dbReference type="Gene3D" id="3.90.79.10">
    <property type="entry name" value="Nucleoside Triphosphate Pyrophosphohydrolase"/>
    <property type="match status" value="1"/>
</dbReference>
<evidence type="ECO:0000313" key="4">
    <source>
        <dbReference type="EMBL" id="KAG2177336.1"/>
    </source>
</evidence>
<comment type="caution">
    <text evidence="4">The sequence shown here is derived from an EMBL/GenBank/DDBJ whole genome shotgun (WGS) entry which is preliminary data.</text>
</comment>
<sequence length="276" mass="30551">MFLQPFARWSNKQFIRTISKMSYNISIAGKSIPVQPASSDLDIKPVFEFQPFKDWCSTFEKELSHSKDIKINSIQVQNVDYFKGGKPGFVKFKADVELTESGKKVPGIVFMRGGAVSVLIVLRASDDKEKGDRVLFALQPRIPVPSAQLPELPAGMLDGSGNFSGTAAQEIEEETGLKIKDDELVDMTELAYGDKWRGVYPSAGGSDEFLRLFYCAKSMPTKEIDELEGKLTGLREHGEAITLKVVKLEDAWKLSPDAKLLSSLALLDALKRTGKL</sequence>
<keyword evidence="5" id="KW-1185">Reference proteome</keyword>
<dbReference type="SUPFAM" id="SSF55811">
    <property type="entry name" value="Nudix"/>
    <property type="match status" value="1"/>
</dbReference>
<organism evidence="4 5">
    <name type="scientific">Mortierella isabellina</name>
    <name type="common">Filamentous fungus</name>
    <name type="synonym">Umbelopsis isabellina</name>
    <dbReference type="NCBI Taxonomy" id="91625"/>
    <lineage>
        <taxon>Eukaryota</taxon>
        <taxon>Fungi</taxon>
        <taxon>Fungi incertae sedis</taxon>
        <taxon>Mucoromycota</taxon>
        <taxon>Mucoromycotina</taxon>
        <taxon>Umbelopsidomycetes</taxon>
        <taxon>Umbelopsidales</taxon>
        <taxon>Umbelopsidaceae</taxon>
        <taxon>Umbelopsis</taxon>
    </lineage>
</organism>
<evidence type="ECO:0000256" key="1">
    <source>
        <dbReference type="ARBA" id="ARBA00001946"/>
    </source>
</evidence>
<evidence type="ECO:0000313" key="5">
    <source>
        <dbReference type="Proteomes" id="UP000654370"/>
    </source>
</evidence>
<dbReference type="PANTHER" id="PTHR11839">
    <property type="entry name" value="UDP/ADP-SUGAR PYROPHOSPHATASE"/>
    <property type="match status" value="1"/>
</dbReference>
<dbReference type="AlphaFoldDB" id="A0A8H7U9I3"/>
<accession>A0A8H7U9I3</accession>
<evidence type="ECO:0000259" key="3">
    <source>
        <dbReference type="PROSITE" id="PS51462"/>
    </source>
</evidence>
<evidence type="ECO:0000256" key="2">
    <source>
        <dbReference type="ARBA" id="ARBA00022801"/>
    </source>
</evidence>
<dbReference type="InterPro" id="IPR000086">
    <property type="entry name" value="NUDIX_hydrolase_dom"/>
</dbReference>
<dbReference type="Proteomes" id="UP000654370">
    <property type="component" value="Unassembled WGS sequence"/>
</dbReference>
<dbReference type="GO" id="GO:0080041">
    <property type="term" value="F:ADP-ribose pyrophosphohydrolase activity"/>
    <property type="evidence" value="ECO:0007669"/>
    <property type="project" value="TreeGrafter"/>
</dbReference>
<dbReference type="Pfam" id="PF00293">
    <property type="entry name" value="NUDIX"/>
    <property type="match status" value="1"/>
</dbReference>
<name>A0A8H7U9I3_MORIS</name>
<protein>
    <recommendedName>
        <fullName evidence="3">Nudix hydrolase domain-containing protein</fullName>
    </recommendedName>
</protein>
<reference evidence="4" key="1">
    <citation type="submission" date="2020-12" db="EMBL/GenBank/DDBJ databases">
        <title>Metabolic potential, ecology and presence of endohyphal bacteria is reflected in genomic diversity of Mucoromycotina.</title>
        <authorList>
            <person name="Muszewska A."/>
            <person name="Okrasinska A."/>
            <person name="Steczkiewicz K."/>
            <person name="Drgas O."/>
            <person name="Orlowska M."/>
            <person name="Perlinska-Lenart U."/>
            <person name="Aleksandrzak-Piekarczyk T."/>
            <person name="Szatraj K."/>
            <person name="Zielenkiewicz U."/>
            <person name="Pilsyk S."/>
            <person name="Malc E."/>
            <person name="Mieczkowski P."/>
            <person name="Kruszewska J.S."/>
            <person name="Biernat P."/>
            <person name="Pawlowska J."/>
        </authorList>
    </citation>
    <scope>NUCLEOTIDE SEQUENCE</scope>
    <source>
        <strain evidence="4">WA0000067209</strain>
    </source>
</reference>
<feature type="domain" description="Nudix hydrolase" evidence="3">
    <location>
        <begin position="111"/>
        <end position="268"/>
    </location>
</feature>
<dbReference type="GO" id="GO:0080042">
    <property type="term" value="F:ADP-glucose pyrophosphohydrolase activity"/>
    <property type="evidence" value="ECO:0007669"/>
    <property type="project" value="TreeGrafter"/>
</dbReference>